<dbReference type="Pfam" id="PF01066">
    <property type="entry name" value="CDP-OH_P_transf"/>
    <property type="match status" value="1"/>
</dbReference>
<keyword evidence="10" id="KW-1208">Phospholipid metabolism</keyword>
<dbReference type="GO" id="GO:0016780">
    <property type="term" value="F:phosphotransferase activity, for other substituted phosphate groups"/>
    <property type="evidence" value="ECO:0007669"/>
    <property type="project" value="InterPro"/>
</dbReference>
<evidence type="ECO:0000256" key="9">
    <source>
        <dbReference type="ARBA" id="ARBA00023209"/>
    </source>
</evidence>
<dbReference type="InterPro" id="IPR043130">
    <property type="entry name" value="CDP-OH_PTrfase_TM_dom"/>
</dbReference>
<evidence type="ECO:0000256" key="2">
    <source>
        <dbReference type="ARBA" id="ARBA00010441"/>
    </source>
</evidence>
<evidence type="ECO:0000256" key="10">
    <source>
        <dbReference type="ARBA" id="ARBA00023264"/>
    </source>
</evidence>
<evidence type="ECO:0000256" key="3">
    <source>
        <dbReference type="ARBA" id="ARBA00022516"/>
    </source>
</evidence>
<dbReference type="PROSITE" id="PS00379">
    <property type="entry name" value="CDP_ALCOHOL_P_TRANSF"/>
    <property type="match status" value="1"/>
</dbReference>
<keyword evidence="7" id="KW-0443">Lipid metabolism</keyword>
<protein>
    <submittedName>
        <fullName evidence="13">CDP-alcohol phosphatidyltransferase family protein</fullName>
    </submittedName>
</protein>
<keyword evidence="14" id="KW-1185">Reference proteome</keyword>
<dbReference type="InterPro" id="IPR048254">
    <property type="entry name" value="CDP_ALCOHOL_P_TRANSF_CS"/>
</dbReference>
<dbReference type="InterPro" id="IPR050324">
    <property type="entry name" value="CDP-alcohol_PTase-I"/>
</dbReference>
<comment type="similarity">
    <text evidence="2 11">Belongs to the CDP-alcohol phosphatidyltransferase class-I family.</text>
</comment>
<evidence type="ECO:0000256" key="5">
    <source>
        <dbReference type="ARBA" id="ARBA00022692"/>
    </source>
</evidence>
<dbReference type="EMBL" id="JAAKYA010000024">
    <property type="protein sequence ID" value="NGO38609.1"/>
    <property type="molecule type" value="Genomic_DNA"/>
</dbReference>
<organism evidence="13 14">
    <name type="scientific">Limisphaera ngatamarikiensis</name>
    <dbReference type="NCBI Taxonomy" id="1324935"/>
    <lineage>
        <taxon>Bacteria</taxon>
        <taxon>Pseudomonadati</taxon>
        <taxon>Verrucomicrobiota</taxon>
        <taxon>Verrucomicrobiia</taxon>
        <taxon>Limisphaerales</taxon>
        <taxon>Limisphaeraceae</taxon>
        <taxon>Limisphaera</taxon>
    </lineage>
</organism>
<evidence type="ECO:0000256" key="1">
    <source>
        <dbReference type="ARBA" id="ARBA00004141"/>
    </source>
</evidence>
<keyword evidence="8 12" id="KW-0472">Membrane</keyword>
<dbReference type="Gene3D" id="1.20.120.1760">
    <property type="match status" value="1"/>
</dbReference>
<dbReference type="PANTHER" id="PTHR14269">
    <property type="entry name" value="CDP-DIACYLGLYCEROL--GLYCEROL-3-PHOSPHATE 3-PHOSPHATIDYLTRANSFERASE-RELATED"/>
    <property type="match status" value="1"/>
</dbReference>
<evidence type="ECO:0000256" key="8">
    <source>
        <dbReference type="ARBA" id="ARBA00023136"/>
    </source>
</evidence>
<dbReference type="Proteomes" id="UP000477311">
    <property type="component" value="Unassembled WGS sequence"/>
</dbReference>
<accession>A0A6M1RM32</accession>
<evidence type="ECO:0000256" key="7">
    <source>
        <dbReference type="ARBA" id="ARBA00023098"/>
    </source>
</evidence>
<reference evidence="13 14" key="1">
    <citation type="submission" date="2020-02" db="EMBL/GenBank/DDBJ databases">
        <title>Draft genome sequence of Limisphaera ngatamarikiensis NGM72.4T, a thermophilic Verrucomicrobia grouped in subdivision 3.</title>
        <authorList>
            <person name="Carere C.R."/>
            <person name="Steen J."/>
            <person name="Hugenholtz P."/>
            <person name="Stott M.B."/>
        </authorList>
    </citation>
    <scope>NUCLEOTIDE SEQUENCE [LARGE SCALE GENOMIC DNA]</scope>
    <source>
        <strain evidence="13 14">NGM72.4</strain>
    </source>
</reference>
<evidence type="ECO:0000256" key="12">
    <source>
        <dbReference type="SAM" id="Phobius"/>
    </source>
</evidence>
<gene>
    <name evidence="13" type="ORF">G4L39_04230</name>
</gene>
<dbReference type="GO" id="GO:0008654">
    <property type="term" value="P:phospholipid biosynthetic process"/>
    <property type="evidence" value="ECO:0007669"/>
    <property type="project" value="UniProtKB-KW"/>
</dbReference>
<feature type="transmembrane region" description="Helical" evidence="12">
    <location>
        <begin position="120"/>
        <end position="138"/>
    </location>
</feature>
<keyword evidence="9" id="KW-0594">Phospholipid biosynthesis</keyword>
<keyword evidence="3" id="KW-0444">Lipid biosynthesis</keyword>
<keyword evidence="4 11" id="KW-0808">Transferase</keyword>
<sequence length="206" mass="23113">MWTLPNLLSLFRLLSVPVLLALAAHGSHRPFLVLLVLGLMSDGVDGYLARRWNQHSDLGARLDSWADMATWLALPPCGWWLRPEALAPELPWLCSGLAAYLLSVAVGWFRFRRLIAYHTWGAKALSFLAGASVLIFFAHGPGWVLRLLVPLVMLSALEEIVITCLLPDYRTNVPTAWHAWRLRKRIHNPIQSPPAPQPSIRHADLP</sequence>
<comment type="caution">
    <text evidence="13">The sequence shown here is derived from an EMBL/GenBank/DDBJ whole genome shotgun (WGS) entry which is preliminary data.</text>
</comment>
<keyword evidence="6 12" id="KW-1133">Transmembrane helix</keyword>
<dbReference type="AlphaFoldDB" id="A0A6M1RM32"/>
<evidence type="ECO:0000313" key="13">
    <source>
        <dbReference type="EMBL" id="NGO38609.1"/>
    </source>
</evidence>
<feature type="transmembrane region" description="Helical" evidence="12">
    <location>
        <begin position="90"/>
        <end position="108"/>
    </location>
</feature>
<keyword evidence="5 12" id="KW-0812">Transmembrane</keyword>
<evidence type="ECO:0000313" key="14">
    <source>
        <dbReference type="Proteomes" id="UP000477311"/>
    </source>
</evidence>
<evidence type="ECO:0000256" key="4">
    <source>
        <dbReference type="ARBA" id="ARBA00022679"/>
    </source>
</evidence>
<dbReference type="InterPro" id="IPR000462">
    <property type="entry name" value="CDP-OH_P_trans"/>
</dbReference>
<dbReference type="RefSeq" id="WP_165106173.1">
    <property type="nucleotide sequence ID" value="NZ_JAAKYA010000024.1"/>
</dbReference>
<comment type="subcellular location">
    <subcellularLocation>
        <location evidence="1">Membrane</location>
        <topology evidence="1">Multi-pass membrane protein</topology>
    </subcellularLocation>
</comment>
<proteinExistence type="inferred from homology"/>
<evidence type="ECO:0000256" key="6">
    <source>
        <dbReference type="ARBA" id="ARBA00022989"/>
    </source>
</evidence>
<evidence type="ECO:0000256" key="11">
    <source>
        <dbReference type="RuleBase" id="RU003750"/>
    </source>
</evidence>
<dbReference type="GO" id="GO:0016020">
    <property type="term" value="C:membrane"/>
    <property type="evidence" value="ECO:0007669"/>
    <property type="project" value="UniProtKB-SubCell"/>
</dbReference>
<name>A0A6M1RM32_9BACT</name>